<feature type="region of interest" description="Disordered" evidence="1">
    <location>
        <begin position="1"/>
        <end position="21"/>
    </location>
</feature>
<organism evidence="2">
    <name type="scientific">Yersinia ruckeri</name>
    <dbReference type="NCBI Taxonomy" id="29486"/>
    <lineage>
        <taxon>Bacteria</taxon>
        <taxon>Pseudomonadati</taxon>
        <taxon>Pseudomonadota</taxon>
        <taxon>Gammaproteobacteria</taxon>
        <taxon>Enterobacterales</taxon>
        <taxon>Yersiniaceae</taxon>
        <taxon>Yersinia</taxon>
    </lineage>
</organism>
<evidence type="ECO:0000313" key="2">
    <source>
        <dbReference type="EMBL" id="CEK27209.1"/>
    </source>
</evidence>
<sequence>MAFLRHNGKTDSIKTPSKSPLPVICAVSHPICLSDRQD</sequence>
<evidence type="ECO:0000256" key="1">
    <source>
        <dbReference type="SAM" id="MobiDB-lite"/>
    </source>
</evidence>
<gene>
    <name evidence="2" type="ORF">CSF007_7265</name>
</gene>
<reference evidence="2" key="1">
    <citation type="journal article" date="2015" name="Genome Announc.">
        <title>Complete Genome Sequence of Yersinia ruckeri Strain CSF007-82, Etiologic Agent of Red Mouth Disease in Salmonid Fish.</title>
        <authorList>
            <person name="Nelson M.C."/>
            <person name="LaPatra S.E."/>
            <person name="Welch T.J."/>
            <person name="Graf J."/>
        </authorList>
    </citation>
    <scope>NUCLEOTIDE SEQUENCE</scope>
    <source>
        <strain evidence="2">CSF007-82</strain>
    </source>
</reference>
<dbReference type="AlphaFoldDB" id="A0A0A8VGY6"/>
<dbReference type="EMBL" id="LN681231">
    <property type="protein sequence ID" value="CEK27209.1"/>
    <property type="molecule type" value="Genomic_DNA"/>
</dbReference>
<accession>A0A0A8VGY6</accession>
<protein>
    <submittedName>
        <fullName evidence="2">Uncharacterized protein</fullName>
    </submittedName>
</protein>
<name>A0A0A8VGY6_YERRU</name>
<proteinExistence type="predicted"/>